<dbReference type="AlphaFoldDB" id="A0A6J4L383"/>
<reference evidence="2" key="1">
    <citation type="submission" date="2020-02" db="EMBL/GenBank/DDBJ databases">
        <authorList>
            <person name="Meier V. D."/>
        </authorList>
    </citation>
    <scope>NUCLEOTIDE SEQUENCE</scope>
    <source>
        <strain evidence="2">AVDCRST_MAG11</strain>
    </source>
</reference>
<gene>
    <name evidence="2" type="ORF">AVDCRST_MAG11-2043</name>
</gene>
<feature type="compositionally biased region" description="Low complexity" evidence="1">
    <location>
        <begin position="319"/>
        <end position="329"/>
    </location>
</feature>
<feature type="compositionally biased region" description="Basic and acidic residues" evidence="1">
    <location>
        <begin position="84"/>
        <end position="100"/>
    </location>
</feature>
<sequence length="503" mass="56299">VARRRPLRRPQRRRAAARPRRLRGRLVPRARDRHARRRPRGALPRGPPPVVRRGAGRRQRLLPAGAAAARAVQRRVQGAAHLPRGHDAAAHRPRRGDRAVAGRRRPAPGARGGRRGGVRELRRREPGHRAQRLRRRGRGAQGGRGRERGAAGRHRPRGAAPARRRGRDLRPARAAHPAAAGRGGDPRRRLALRRRGGAVHRPRLAGERRRPRGRRPAPPADDRGRAAPRRVALPPHRLARQPQVPRAPAHAVHRGAHDRARVDDLVQRDRRRARERPGAARQLRGLRRALRPHRHPAGGERRLDRQRRRRRRLRERGPPRAGARLPAGAPAQALGAVRVAHGGGEGAVRLRALRRQPHGADRLDRRAAQRRHDRAQRGRLALHRGTRGGAAQPEPAARRDRRLGEQRRGAPVRLQPGVGLAHPPRADLLPQRPLQLRAEGRADRLPDVGAARRLPQGERRGRQDRLRQARAREPAALRRGRRRGQQRRAPPAGVRHAGGDHAL</sequence>
<evidence type="ECO:0000313" key="2">
    <source>
        <dbReference type="EMBL" id="CAA9321772.1"/>
    </source>
</evidence>
<feature type="compositionally biased region" description="Basic residues" evidence="1">
    <location>
        <begin position="1"/>
        <end position="40"/>
    </location>
</feature>
<name>A0A6J4L383_9BACT</name>
<feature type="non-terminal residue" evidence="2">
    <location>
        <position position="503"/>
    </location>
</feature>
<protein>
    <submittedName>
        <fullName evidence="2">Uncharacterized protein</fullName>
    </submittedName>
</protein>
<feature type="region of interest" description="Disordered" evidence="1">
    <location>
        <begin position="1"/>
        <end position="329"/>
    </location>
</feature>
<feature type="non-terminal residue" evidence="2">
    <location>
        <position position="1"/>
    </location>
</feature>
<dbReference type="EMBL" id="CADCTU010000481">
    <property type="protein sequence ID" value="CAA9321772.1"/>
    <property type="molecule type" value="Genomic_DNA"/>
</dbReference>
<proteinExistence type="predicted"/>
<organism evidence="2">
    <name type="scientific">uncultured Gemmatimonadaceae bacterium</name>
    <dbReference type="NCBI Taxonomy" id="246130"/>
    <lineage>
        <taxon>Bacteria</taxon>
        <taxon>Pseudomonadati</taxon>
        <taxon>Gemmatimonadota</taxon>
        <taxon>Gemmatimonadia</taxon>
        <taxon>Gemmatimonadales</taxon>
        <taxon>Gemmatimonadaceae</taxon>
        <taxon>environmental samples</taxon>
    </lineage>
</organism>
<feature type="compositionally biased region" description="Basic residues" evidence="1">
    <location>
        <begin position="101"/>
        <end position="116"/>
    </location>
</feature>
<feature type="compositionally biased region" description="Basic and acidic residues" evidence="1">
    <location>
        <begin position="358"/>
        <end position="367"/>
    </location>
</feature>
<feature type="compositionally biased region" description="Basic residues" evidence="1">
    <location>
        <begin position="151"/>
        <end position="167"/>
    </location>
</feature>
<feature type="compositionally biased region" description="Basic residues" evidence="1">
    <location>
        <begin position="284"/>
        <end position="296"/>
    </location>
</feature>
<feature type="compositionally biased region" description="Basic and acidic residues" evidence="1">
    <location>
        <begin position="255"/>
        <end position="268"/>
    </location>
</feature>
<feature type="compositionally biased region" description="Basic and acidic residues" evidence="1">
    <location>
        <begin position="396"/>
        <end position="408"/>
    </location>
</feature>
<feature type="compositionally biased region" description="Basic residues" evidence="1">
    <location>
        <begin position="129"/>
        <end position="138"/>
    </location>
</feature>
<feature type="compositionally biased region" description="Basic and acidic residues" evidence="1">
    <location>
        <begin position="455"/>
        <end position="476"/>
    </location>
</feature>
<feature type="compositionally biased region" description="Low complexity" evidence="1">
    <location>
        <begin position="61"/>
        <end position="80"/>
    </location>
</feature>
<accession>A0A6J4L383</accession>
<evidence type="ECO:0000256" key="1">
    <source>
        <dbReference type="SAM" id="MobiDB-lite"/>
    </source>
</evidence>
<feature type="compositionally biased region" description="Basic residues" evidence="1">
    <location>
        <begin position="189"/>
        <end position="215"/>
    </location>
</feature>
<feature type="compositionally biased region" description="Basic and acidic residues" evidence="1">
    <location>
        <begin position="117"/>
        <end position="128"/>
    </location>
</feature>
<feature type="region of interest" description="Disordered" evidence="1">
    <location>
        <begin position="350"/>
        <end position="503"/>
    </location>
</feature>
<feature type="compositionally biased region" description="Basic residues" evidence="1">
    <location>
        <begin position="304"/>
        <end position="314"/>
    </location>
</feature>